<dbReference type="GO" id="GO:0046943">
    <property type="term" value="F:carboxylic acid transmembrane transporter activity"/>
    <property type="evidence" value="ECO:0007669"/>
    <property type="project" value="TreeGrafter"/>
</dbReference>
<comment type="caution">
    <text evidence="7">The sequence shown here is derived from an EMBL/GenBank/DDBJ whole genome shotgun (WGS) entry which is preliminary data.</text>
</comment>
<evidence type="ECO:0000259" key="6">
    <source>
        <dbReference type="PROSITE" id="PS50850"/>
    </source>
</evidence>
<feature type="transmembrane region" description="Helical" evidence="5">
    <location>
        <begin position="259"/>
        <end position="279"/>
    </location>
</feature>
<dbReference type="PROSITE" id="PS00217">
    <property type="entry name" value="SUGAR_TRANSPORT_2"/>
    <property type="match status" value="1"/>
</dbReference>
<feature type="transmembrane region" description="Helical" evidence="5">
    <location>
        <begin position="378"/>
        <end position="397"/>
    </location>
</feature>
<evidence type="ECO:0000256" key="5">
    <source>
        <dbReference type="SAM" id="Phobius"/>
    </source>
</evidence>
<evidence type="ECO:0000256" key="3">
    <source>
        <dbReference type="ARBA" id="ARBA00022989"/>
    </source>
</evidence>
<feature type="domain" description="Major facilitator superfamily (MFS) profile" evidence="6">
    <location>
        <begin position="31"/>
        <end position="494"/>
    </location>
</feature>
<dbReference type="PANTHER" id="PTHR23508">
    <property type="entry name" value="CARBOXYLIC ACID TRANSPORTER PROTEIN HOMOLOG"/>
    <property type="match status" value="1"/>
</dbReference>
<dbReference type="InterPro" id="IPR036259">
    <property type="entry name" value="MFS_trans_sf"/>
</dbReference>
<dbReference type="Pfam" id="PF07690">
    <property type="entry name" value="MFS_1"/>
    <property type="match status" value="2"/>
</dbReference>
<dbReference type="SUPFAM" id="SSF103473">
    <property type="entry name" value="MFS general substrate transporter"/>
    <property type="match status" value="1"/>
</dbReference>
<reference evidence="7" key="1">
    <citation type="journal article" date="2020" name="mSystems">
        <title>Genome- and Community-Level Interaction Insights into Carbon Utilization and Element Cycling Functions of Hydrothermarchaeota in Hydrothermal Sediment.</title>
        <authorList>
            <person name="Zhou Z."/>
            <person name="Liu Y."/>
            <person name="Xu W."/>
            <person name="Pan J."/>
            <person name="Luo Z.H."/>
            <person name="Li M."/>
        </authorList>
    </citation>
    <scope>NUCLEOTIDE SEQUENCE [LARGE SCALE GENOMIC DNA]</scope>
    <source>
        <strain evidence="7">SpSt-508</strain>
    </source>
</reference>
<feature type="transmembrane region" description="Helical" evidence="5">
    <location>
        <begin position="471"/>
        <end position="490"/>
    </location>
</feature>
<dbReference type="Gene3D" id="1.20.1250.20">
    <property type="entry name" value="MFS general substrate transporter like domains"/>
    <property type="match status" value="2"/>
</dbReference>
<dbReference type="AlphaFoldDB" id="A0A7C4QQ54"/>
<comment type="subcellular location">
    <subcellularLocation>
        <location evidence="1">Membrane</location>
        <topology evidence="1">Multi-pass membrane protein</topology>
    </subcellularLocation>
</comment>
<evidence type="ECO:0000256" key="4">
    <source>
        <dbReference type="ARBA" id="ARBA00023136"/>
    </source>
</evidence>
<gene>
    <name evidence="7" type="ORF">ENS64_14435</name>
</gene>
<accession>A0A7C4QQ54</accession>
<keyword evidence="2 5" id="KW-0812">Transmembrane</keyword>
<dbReference type="EMBL" id="DSVQ01000016">
    <property type="protein sequence ID" value="HGT40440.1"/>
    <property type="molecule type" value="Genomic_DNA"/>
</dbReference>
<feature type="transmembrane region" description="Helical" evidence="5">
    <location>
        <begin position="403"/>
        <end position="424"/>
    </location>
</feature>
<evidence type="ECO:0000256" key="1">
    <source>
        <dbReference type="ARBA" id="ARBA00004141"/>
    </source>
</evidence>
<keyword evidence="3 5" id="KW-1133">Transmembrane helix</keyword>
<sequence>MHGLEELGTSQDAGPANGPWWKLLNRYHWFVLMVAALGWLFDCLDQQLFILARPAAVEDLVPARSGIDGEALNLQRKRAGDIATSVFIAGWACGGLLFGMLGDRIGRAKTMLITILLYSLFTGLSSLSVGVADFAFYRFLTGLGVGGEFAVGVALVAEVMPAAARTHALALLQALSAFGNITAALINMGLGLAAEEGLPTSPWRIMFLIGALPALLALVIRRRLKEPEQWQRASHEGVMSKQLGSYSELFRTPKLRKHALLGLLLGCSGVIGLWSVGFYTPDLIRAVQAPVVTEAVLVALSAEGQADAVDRIRPAMKDARLASELSPADQELKKTIDMRIKGRLTRWQSLTSIMINIGAFLGMYSFGVLSQRIGRKPTFTISLLAAFVSTVTVFWFLREFWQIFVLVPIMGFCQLSLFGGYAVYFPELFPTRLRSTGTSFCYNVGRFLAATGPLIKTLLDQMYTGPDAARYTGITMCLVFLLGLFVLPFLPETKGQALPE</sequence>
<dbReference type="InterPro" id="IPR011701">
    <property type="entry name" value="MFS"/>
</dbReference>
<name>A0A7C4QQ54_9PLAN</name>
<feature type="transmembrane region" description="Helical" evidence="5">
    <location>
        <begin position="169"/>
        <end position="190"/>
    </location>
</feature>
<proteinExistence type="predicted"/>
<protein>
    <submittedName>
        <fullName evidence="7">MFS transporter</fullName>
    </submittedName>
</protein>
<evidence type="ECO:0000313" key="7">
    <source>
        <dbReference type="EMBL" id="HGT40440.1"/>
    </source>
</evidence>
<keyword evidence="4 5" id="KW-0472">Membrane</keyword>
<feature type="transmembrane region" description="Helical" evidence="5">
    <location>
        <begin position="347"/>
        <end position="366"/>
    </location>
</feature>
<dbReference type="PANTHER" id="PTHR23508:SF10">
    <property type="entry name" value="CARBOXYLIC ACID TRANSPORTER PROTEIN HOMOLOG"/>
    <property type="match status" value="1"/>
</dbReference>
<evidence type="ECO:0000256" key="2">
    <source>
        <dbReference type="ARBA" id="ARBA00022692"/>
    </source>
</evidence>
<dbReference type="PROSITE" id="PS50850">
    <property type="entry name" value="MFS"/>
    <property type="match status" value="1"/>
</dbReference>
<feature type="transmembrane region" description="Helical" evidence="5">
    <location>
        <begin position="135"/>
        <end position="157"/>
    </location>
</feature>
<feature type="transmembrane region" description="Helical" evidence="5">
    <location>
        <begin position="110"/>
        <end position="129"/>
    </location>
</feature>
<feature type="transmembrane region" description="Helical" evidence="5">
    <location>
        <begin position="202"/>
        <end position="220"/>
    </location>
</feature>
<dbReference type="InterPro" id="IPR005829">
    <property type="entry name" value="Sugar_transporter_CS"/>
</dbReference>
<dbReference type="GO" id="GO:0005886">
    <property type="term" value="C:plasma membrane"/>
    <property type="evidence" value="ECO:0007669"/>
    <property type="project" value="TreeGrafter"/>
</dbReference>
<organism evidence="7">
    <name type="scientific">Schlesneria paludicola</name>
    <dbReference type="NCBI Taxonomy" id="360056"/>
    <lineage>
        <taxon>Bacteria</taxon>
        <taxon>Pseudomonadati</taxon>
        <taxon>Planctomycetota</taxon>
        <taxon>Planctomycetia</taxon>
        <taxon>Planctomycetales</taxon>
        <taxon>Planctomycetaceae</taxon>
        <taxon>Schlesneria</taxon>
    </lineage>
</organism>
<dbReference type="InterPro" id="IPR020846">
    <property type="entry name" value="MFS_dom"/>
</dbReference>